<protein>
    <submittedName>
        <fullName evidence="3">DUF3225 domain-containing protein</fullName>
    </submittedName>
</protein>
<dbReference type="PROSITE" id="PS00571">
    <property type="entry name" value="AMIDASES"/>
    <property type="match status" value="1"/>
</dbReference>
<dbReference type="SUPFAM" id="SSF75304">
    <property type="entry name" value="Amidase signature (AS) enzymes"/>
    <property type="match status" value="1"/>
</dbReference>
<accession>A0A5C5BE11</accession>
<feature type="domain" description="Amidase" evidence="2">
    <location>
        <begin position="156"/>
        <end position="512"/>
    </location>
</feature>
<dbReference type="AlphaFoldDB" id="A0A5C5BE11"/>
<dbReference type="Pfam" id="PF11533">
    <property type="entry name" value="AtzH-like"/>
    <property type="match status" value="1"/>
</dbReference>
<dbReference type="EMBL" id="VENP01000010">
    <property type="protein sequence ID" value="TNU76207.1"/>
    <property type="molecule type" value="Genomic_DNA"/>
</dbReference>
<dbReference type="InterPro" id="IPR036928">
    <property type="entry name" value="AS_sf"/>
</dbReference>
<proteinExistence type="predicted"/>
<feature type="compositionally biased region" description="Pro residues" evidence="1">
    <location>
        <begin position="536"/>
        <end position="558"/>
    </location>
</feature>
<dbReference type="InterPro" id="IPR020556">
    <property type="entry name" value="Amidase_CS"/>
</dbReference>
<dbReference type="SUPFAM" id="SSF54427">
    <property type="entry name" value="NTF2-like"/>
    <property type="match status" value="1"/>
</dbReference>
<keyword evidence="4" id="KW-1185">Reference proteome</keyword>
<dbReference type="InterPro" id="IPR023631">
    <property type="entry name" value="Amidase_dom"/>
</dbReference>
<dbReference type="Gene3D" id="3.10.450.50">
    <property type="match status" value="1"/>
</dbReference>
<dbReference type="Gene3D" id="3.90.1300.10">
    <property type="entry name" value="Amidase signature (AS) domain"/>
    <property type="match status" value="1"/>
</dbReference>
<name>A0A5C5BE11_9MICO</name>
<dbReference type="InterPro" id="IPR024507">
    <property type="entry name" value="AtzH-like"/>
</dbReference>
<organism evidence="3 4">
    <name type="scientific">Miniimonas arenae</name>
    <dbReference type="NCBI Taxonomy" id="676201"/>
    <lineage>
        <taxon>Bacteria</taxon>
        <taxon>Bacillati</taxon>
        <taxon>Actinomycetota</taxon>
        <taxon>Actinomycetes</taxon>
        <taxon>Micrococcales</taxon>
        <taxon>Beutenbergiaceae</taxon>
        <taxon>Miniimonas</taxon>
    </lineage>
</organism>
<evidence type="ECO:0000313" key="4">
    <source>
        <dbReference type="Proteomes" id="UP000313849"/>
    </source>
</evidence>
<comment type="caution">
    <text evidence="3">The sequence shown here is derived from an EMBL/GenBank/DDBJ whole genome shotgun (WGS) entry which is preliminary data.</text>
</comment>
<dbReference type="PANTHER" id="PTHR46310">
    <property type="entry name" value="AMIDASE 1"/>
    <property type="match status" value="1"/>
</dbReference>
<evidence type="ECO:0000313" key="3">
    <source>
        <dbReference type="EMBL" id="TNU76207.1"/>
    </source>
</evidence>
<dbReference type="Pfam" id="PF01425">
    <property type="entry name" value="Amidase"/>
    <property type="match status" value="1"/>
</dbReference>
<feature type="region of interest" description="Disordered" evidence="1">
    <location>
        <begin position="530"/>
        <end position="567"/>
    </location>
</feature>
<dbReference type="OrthoDB" id="182039at2"/>
<reference evidence="3 4" key="1">
    <citation type="submission" date="2019-06" db="EMBL/GenBank/DDBJ databases">
        <title>Draft genome sequence of Miniimonas arenae KCTC 19750T isolated from sea sand.</title>
        <authorList>
            <person name="Park S.-J."/>
        </authorList>
    </citation>
    <scope>NUCLEOTIDE SEQUENCE [LARGE SCALE GENOMIC DNA]</scope>
    <source>
        <strain evidence="3 4">KCTC 19750</strain>
    </source>
</reference>
<dbReference type="PANTHER" id="PTHR46310:SF7">
    <property type="entry name" value="AMIDASE 1"/>
    <property type="match status" value="1"/>
</dbReference>
<gene>
    <name evidence="3" type="ORF">FH969_04485</name>
</gene>
<dbReference type="InterPro" id="IPR032710">
    <property type="entry name" value="NTF2-like_dom_sf"/>
</dbReference>
<evidence type="ECO:0000256" key="1">
    <source>
        <dbReference type="SAM" id="MobiDB-lite"/>
    </source>
</evidence>
<evidence type="ECO:0000259" key="2">
    <source>
        <dbReference type="Pfam" id="PF01425"/>
    </source>
</evidence>
<feature type="region of interest" description="Disordered" evidence="1">
    <location>
        <begin position="229"/>
        <end position="248"/>
    </location>
</feature>
<dbReference type="Proteomes" id="UP000313849">
    <property type="component" value="Unassembled WGS sequence"/>
</dbReference>
<sequence length="567" mass="57484">MGQAWPAGLREAFEAYERALAADDTAALAEAFEPGEATMRGDGAGLLVGADEIARFRTARGGVASRRIGRVELRPITPDVVLVVSVSHFDAGGRGLQTQLWRRTGSDTLSAASSGASPALPGWRIAAAHASPRPAALDRRVWRAVGDPLVPPTRPGVLDGLRVAVKDLFDVAGQRRGSGNPAVWAEATPAARDADAVARLRAAGAAIVGIAATDEFAYSLAGANVHYGTPPNPTAPGHLPGGSSSGPATAVALGQADVGLATDTAGSIRVPASYQGLWGLRSTLGRVPTAGLAPLAEAFDTVGWLTRDAATLARVLAAGLPDADAPARVLPTRVVVPEELDRLLTPGAVASFRDALARLQALGALGEAEPVRLPEAEELRETFRVVQGAQAWATYGPWVCTHPGALGADVAERFAAAAALSPGDVAAAHERLAELRAGLRALAADAVLVLPSAPSGAPRLGEPLGDVRAATLALTSVASVGGLPAVSAPLLHDGELPLGLGLLGAPGDDAALVALAATWARALAVEQHVVGTDDPGPAPDRSPDPAPNPNLDPAPDPAAAPGDKEPR</sequence>